<dbReference type="EMBL" id="JACSRA010000023">
    <property type="protein sequence ID" value="MBD7912419.1"/>
    <property type="molecule type" value="Genomic_DNA"/>
</dbReference>
<evidence type="ECO:0000259" key="7">
    <source>
        <dbReference type="Pfam" id="PF02687"/>
    </source>
</evidence>
<protein>
    <submittedName>
        <fullName evidence="8">ABC transporter permease</fullName>
    </submittedName>
</protein>
<dbReference type="PANTHER" id="PTHR46795:SF3">
    <property type="entry name" value="ABC TRANSPORTER PERMEASE"/>
    <property type="match status" value="1"/>
</dbReference>
<sequence>MYSKLAFRNMRRSLKDYAIYFLTLIFSVCLFYIFNSIESQKAMLNLDEISENAFKSVTMVMGIASVFITFILAFLIIYANNYLVKRRKKELGIYMVLGMDRSNIAKVLFMETLLIGIISLGFGLALGVFASQGLSIVTAKMFEVNLKSFEFIFSSNAAIKAILSFGGIYIIVALFNTTSIKRIRLINLLNASKKSESVKIKNIWISVIIFMISVICIGAAYYIMLKYGINKLDSKVLISVILGAIGTVLFFMSLSGFLLKVLQNSKRIYLKELNMFLLRQINSKVNTTFVSMSFICLMLFISICTLSGGLQINKALNEEIKDLTPHNVCIYSYRGSDFYNVLEENKFDFSKYTDEYHYYHTYTDNLKYSGFIGTDSDDIMKNYYPIATDQNIPIMKLSDFNKELSLIGENPVTLNKDQYLVNSDIVDLLKPIENVLKDNKKIVIGGKTLAPANYKVIDKTFCNSVIKNNCSTIVVDDTIINNQPIYNSFLNFDLKNKESSLEDSLRSDLDKIISAAPDGTFFYATDKDIKGGSQGMAVSMAYLALYLGLIFIIASAAVLAIQQLSESDDNIERYNLLRKIGVDNKTIYKSIFKQIGIYFLLPLILAIIHSIVGLKISMAIVKMFGSGSKISDLICISGAFLVIVYGGYFLATYLAAKNIVRNRV</sequence>
<gene>
    <name evidence="8" type="ORF">H9661_13730</name>
</gene>
<feature type="transmembrane region" description="Helical" evidence="6">
    <location>
        <begin position="595"/>
        <end position="621"/>
    </location>
</feature>
<reference evidence="8 9" key="1">
    <citation type="submission" date="2020-08" db="EMBL/GenBank/DDBJ databases">
        <title>A Genomic Blueprint of the Chicken Gut Microbiome.</title>
        <authorList>
            <person name="Gilroy R."/>
            <person name="Ravi A."/>
            <person name="Getino M."/>
            <person name="Pursley I."/>
            <person name="Horton D.L."/>
            <person name="Alikhan N.-F."/>
            <person name="Baker D."/>
            <person name="Gharbi K."/>
            <person name="Hall N."/>
            <person name="Watson M."/>
            <person name="Adriaenssens E.M."/>
            <person name="Foster-Nyarko E."/>
            <person name="Jarju S."/>
            <person name="Secka A."/>
            <person name="Antonio M."/>
            <person name="Oren A."/>
            <person name="Chaudhuri R."/>
            <person name="La Ragione R.M."/>
            <person name="Hildebrand F."/>
            <person name="Pallen M.J."/>
        </authorList>
    </citation>
    <scope>NUCLEOTIDE SEQUENCE [LARGE SCALE GENOMIC DNA]</scope>
    <source>
        <strain evidence="8 9">Sa3CVN1</strain>
    </source>
</reference>
<evidence type="ECO:0000256" key="6">
    <source>
        <dbReference type="PIRNR" id="PIRNR018968"/>
    </source>
</evidence>
<keyword evidence="5 6" id="KW-0472">Membrane</keyword>
<name>A0ABR8PW96_9CLOT</name>
<evidence type="ECO:0000313" key="9">
    <source>
        <dbReference type="Proteomes" id="UP000627781"/>
    </source>
</evidence>
<evidence type="ECO:0000256" key="1">
    <source>
        <dbReference type="ARBA" id="ARBA00004651"/>
    </source>
</evidence>
<feature type="domain" description="ABC3 transporter permease C-terminal" evidence="7">
    <location>
        <begin position="63"/>
        <end position="187"/>
    </location>
</feature>
<keyword evidence="3 6" id="KW-0812">Transmembrane</keyword>
<feature type="transmembrane region" description="Helical" evidence="6">
    <location>
        <begin position="151"/>
        <end position="175"/>
    </location>
</feature>
<evidence type="ECO:0000313" key="8">
    <source>
        <dbReference type="EMBL" id="MBD7912419.1"/>
    </source>
</evidence>
<organism evidence="8 9">
    <name type="scientific">Clostridium cibarium</name>
    <dbReference type="NCBI Taxonomy" id="2762247"/>
    <lineage>
        <taxon>Bacteria</taxon>
        <taxon>Bacillati</taxon>
        <taxon>Bacillota</taxon>
        <taxon>Clostridia</taxon>
        <taxon>Eubacteriales</taxon>
        <taxon>Clostridiaceae</taxon>
        <taxon>Clostridium</taxon>
    </lineage>
</organism>
<feature type="transmembrane region" description="Helical" evidence="6">
    <location>
        <begin position="57"/>
        <end position="79"/>
    </location>
</feature>
<dbReference type="InterPro" id="IPR027022">
    <property type="entry name" value="ABC_permease_BceB-typ"/>
</dbReference>
<dbReference type="PIRSF" id="PIRSF018968">
    <property type="entry name" value="ABC_permease_BceB"/>
    <property type="match status" value="1"/>
</dbReference>
<dbReference type="Pfam" id="PF02687">
    <property type="entry name" value="FtsX"/>
    <property type="match status" value="2"/>
</dbReference>
<keyword evidence="6" id="KW-0813">Transport</keyword>
<evidence type="ECO:0000256" key="4">
    <source>
        <dbReference type="ARBA" id="ARBA00022989"/>
    </source>
</evidence>
<proteinExistence type="inferred from homology"/>
<feature type="transmembrane region" description="Helical" evidence="6">
    <location>
        <begin position="17"/>
        <end position="37"/>
    </location>
</feature>
<accession>A0ABR8PW96</accession>
<comment type="similarity">
    <text evidence="6">Belongs to the ABC-4 integral membrane protein family.</text>
</comment>
<evidence type="ECO:0000256" key="5">
    <source>
        <dbReference type="ARBA" id="ARBA00023136"/>
    </source>
</evidence>
<feature type="transmembrane region" description="Helical" evidence="6">
    <location>
        <begin position="107"/>
        <end position="131"/>
    </location>
</feature>
<keyword evidence="4 6" id="KW-1133">Transmembrane helix</keyword>
<feature type="transmembrane region" description="Helical" evidence="6">
    <location>
        <begin position="633"/>
        <end position="656"/>
    </location>
</feature>
<feature type="transmembrane region" description="Helical" evidence="6">
    <location>
        <begin position="283"/>
        <end position="303"/>
    </location>
</feature>
<keyword evidence="2 6" id="KW-1003">Cell membrane</keyword>
<dbReference type="RefSeq" id="WP_191769373.1">
    <property type="nucleotide sequence ID" value="NZ_JACSRA010000023.1"/>
</dbReference>
<feature type="domain" description="ABC3 transporter permease C-terminal" evidence="7">
    <location>
        <begin position="548"/>
        <end position="657"/>
    </location>
</feature>
<evidence type="ECO:0000256" key="2">
    <source>
        <dbReference type="ARBA" id="ARBA00022475"/>
    </source>
</evidence>
<dbReference type="Proteomes" id="UP000627781">
    <property type="component" value="Unassembled WGS sequence"/>
</dbReference>
<dbReference type="PANTHER" id="PTHR46795">
    <property type="entry name" value="ABC TRANSPORTER PERMEASE-RELATED-RELATED"/>
    <property type="match status" value="1"/>
</dbReference>
<dbReference type="InterPro" id="IPR003838">
    <property type="entry name" value="ABC3_permease_C"/>
</dbReference>
<dbReference type="InterPro" id="IPR052536">
    <property type="entry name" value="ABC-4_Integral_Memb_Prot"/>
</dbReference>
<feature type="transmembrane region" description="Helical" evidence="6">
    <location>
        <begin position="203"/>
        <end position="224"/>
    </location>
</feature>
<feature type="transmembrane region" description="Helical" evidence="6">
    <location>
        <begin position="236"/>
        <end position="262"/>
    </location>
</feature>
<comment type="subcellular location">
    <subcellularLocation>
        <location evidence="1 6">Cell membrane</location>
        <topology evidence="1 6">Multi-pass membrane protein</topology>
    </subcellularLocation>
</comment>
<feature type="transmembrane region" description="Helical" evidence="6">
    <location>
        <begin position="540"/>
        <end position="561"/>
    </location>
</feature>
<evidence type="ECO:0000256" key="3">
    <source>
        <dbReference type="ARBA" id="ARBA00022692"/>
    </source>
</evidence>
<comment type="caution">
    <text evidence="8">The sequence shown here is derived from an EMBL/GenBank/DDBJ whole genome shotgun (WGS) entry which is preliminary data.</text>
</comment>
<keyword evidence="9" id="KW-1185">Reference proteome</keyword>